<organism evidence="1 2">
    <name type="scientific">Plasmodium cynomolgi (strain B)</name>
    <dbReference type="NCBI Taxonomy" id="1120755"/>
    <lineage>
        <taxon>Eukaryota</taxon>
        <taxon>Sar</taxon>
        <taxon>Alveolata</taxon>
        <taxon>Apicomplexa</taxon>
        <taxon>Aconoidasida</taxon>
        <taxon>Haemosporida</taxon>
        <taxon>Plasmodiidae</taxon>
        <taxon>Plasmodium</taxon>
        <taxon>Plasmodium (Plasmodium)</taxon>
    </lineage>
</organism>
<proteinExistence type="predicted"/>
<protein>
    <submittedName>
        <fullName evidence="1">CYIR protein</fullName>
    </submittedName>
</protein>
<dbReference type="RefSeq" id="XP_004228285.1">
    <property type="nucleotide sequence ID" value="XM_004228237.1"/>
</dbReference>
<dbReference type="GeneID" id="14696609"/>
<feature type="non-terminal residue" evidence="1">
    <location>
        <position position="1"/>
    </location>
</feature>
<dbReference type="KEGG" id="pcy:PCYB_008160"/>
<name>K6VKU9_PLACD</name>
<keyword evidence="2" id="KW-1185">Reference proteome</keyword>
<accession>K6VKU9</accession>
<dbReference type="AlphaFoldDB" id="K6VKU9"/>
<evidence type="ECO:0000313" key="1">
    <source>
        <dbReference type="EMBL" id="GAB70067.1"/>
    </source>
</evidence>
<sequence length="102" mass="12353">LLAEQDLKTRLYDLKFEDNLLKCRDNRIKKIDNYGSTVYDKLQKSCSNDLKNYKKEFKRKYSKRKDLIRLDCYCEKNIFDMIDRIGEQQVGTSRYNIKLKKV</sequence>
<dbReference type="Proteomes" id="UP000006319">
    <property type="component" value="Unassembled WGS sequence"/>
</dbReference>
<dbReference type="OrthoDB" id="388752at2759"/>
<dbReference type="VEuPathDB" id="PlasmoDB:PCYB_008160"/>
<reference evidence="1 2" key="1">
    <citation type="journal article" date="2012" name="Nat. Genet.">
        <title>Plasmodium cynomolgi genome sequences provide insight into Plasmodium vivax and the monkey malaria clade.</title>
        <authorList>
            <person name="Tachibana S."/>
            <person name="Sullivan S.A."/>
            <person name="Kawai S."/>
            <person name="Nakamura S."/>
            <person name="Kim H.R."/>
            <person name="Goto N."/>
            <person name="Arisue N."/>
            <person name="Palacpac N.M.Q."/>
            <person name="Honma H."/>
            <person name="Yagi M."/>
            <person name="Tougan T."/>
            <person name="Katakai Y."/>
            <person name="Kaneko O."/>
            <person name="Mita T."/>
            <person name="Kita K."/>
            <person name="Yasutomi Y."/>
            <person name="Sutton P.L."/>
            <person name="Shakhbatyan R."/>
            <person name="Horii T."/>
            <person name="Yasunaga T."/>
            <person name="Barnwell J.W."/>
            <person name="Escalante A.A."/>
            <person name="Carlton J.M."/>
            <person name="Tanabe K."/>
        </authorList>
    </citation>
    <scope>NUCLEOTIDE SEQUENCE [LARGE SCALE GENOMIC DNA]</scope>
    <source>
        <strain evidence="1 2">B</strain>
    </source>
</reference>
<dbReference type="EMBL" id="DF158693">
    <property type="protein sequence ID" value="GAB70067.1"/>
    <property type="molecule type" value="Genomic_DNA"/>
</dbReference>
<gene>
    <name evidence="1" type="ORF">PCYB_008160</name>
</gene>
<feature type="non-terminal residue" evidence="1">
    <location>
        <position position="102"/>
    </location>
</feature>
<evidence type="ECO:0000313" key="2">
    <source>
        <dbReference type="Proteomes" id="UP000006319"/>
    </source>
</evidence>